<proteinExistence type="inferred from homology"/>
<feature type="transmembrane region" description="Helical" evidence="8">
    <location>
        <begin position="83"/>
        <end position="100"/>
    </location>
</feature>
<dbReference type="FunFam" id="1.20.1250.20:FF:000065">
    <property type="entry name" value="Putative MFS pantothenate transporter"/>
    <property type="match status" value="1"/>
</dbReference>
<keyword evidence="11" id="KW-1185">Reference proteome</keyword>
<dbReference type="GO" id="GO:0016020">
    <property type="term" value="C:membrane"/>
    <property type="evidence" value="ECO:0007669"/>
    <property type="project" value="UniProtKB-SubCell"/>
</dbReference>
<evidence type="ECO:0000256" key="5">
    <source>
        <dbReference type="ARBA" id="ARBA00023136"/>
    </source>
</evidence>
<dbReference type="EMBL" id="ML179852">
    <property type="protein sequence ID" value="THU80988.1"/>
    <property type="molecule type" value="Genomic_DNA"/>
</dbReference>
<name>A0A4S8KZB5_DENBC</name>
<dbReference type="PANTHER" id="PTHR43791:SF64">
    <property type="entry name" value="MAJOR FACILITATOR SUPERFAMILY (MFS) PROFILE DOMAIN-CONTAINING PROTEIN"/>
    <property type="match status" value="1"/>
</dbReference>
<dbReference type="InterPro" id="IPR036259">
    <property type="entry name" value="MFS_trans_sf"/>
</dbReference>
<evidence type="ECO:0000259" key="9">
    <source>
        <dbReference type="PROSITE" id="PS50850"/>
    </source>
</evidence>
<organism evidence="10 11">
    <name type="scientific">Dendrothele bispora (strain CBS 962.96)</name>
    <dbReference type="NCBI Taxonomy" id="1314807"/>
    <lineage>
        <taxon>Eukaryota</taxon>
        <taxon>Fungi</taxon>
        <taxon>Dikarya</taxon>
        <taxon>Basidiomycota</taxon>
        <taxon>Agaricomycotina</taxon>
        <taxon>Agaricomycetes</taxon>
        <taxon>Agaricomycetidae</taxon>
        <taxon>Agaricales</taxon>
        <taxon>Agaricales incertae sedis</taxon>
        <taxon>Dendrothele</taxon>
    </lineage>
</organism>
<keyword evidence="2" id="KW-0813">Transport</keyword>
<feature type="transmembrane region" description="Helical" evidence="8">
    <location>
        <begin position="377"/>
        <end position="397"/>
    </location>
</feature>
<dbReference type="InterPro" id="IPR011701">
    <property type="entry name" value="MFS"/>
</dbReference>
<feature type="region of interest" description="Disordered" evidence="7">
    <location>
        <begin position="1"/>
        <end position="26"/>
    </location>
</feature>
<comment type="similarity">
    <text evidence="6">Belongs to the major facilitator superfamily. Allantoate permease family.</text>
</comment>
<dbReference type="PANTHER" id="PTHR43791">
    <property type="entry name" value="PERMEASE-RELATED"/>
    <property type="match status" value="1"/>
</dbReference>
<evidence type="ECO:0000256" key="6">
    <source>
        <dbReference type="ARBA" id="ARBA00037968"/>
    </source>
</evidence>
<evidence type="ECO:0000256" key="2">
    <source>
        <dbReference type="ARBA" id="ARBA00022448"/>
    </source>
</evidence>
<dbReference type="Gene3D" id="1.20.1250.20">
    <property type="entry name" value="MFS general substrate transporter like domains"/>
    <property type="match status" value="2"/>
</dbReference>
<feature type="transmembrane region" description="Helical" evidence="8">
    <location>
        <begin position="205"/>
        <end position="228"/>
    </location>
</feature>
<feature type="transmembrane region" description="Helical" evidence="8">
    <location>
        <begin position="112"/>
        <end position="132"/>
    </location>
</feature>
<feature type="transmembrane region" description="Helical" evidence="8">
    <location>
        <begin position="138"/>
        <end position="162"/>
    </location>
</feature>
<feature type="transmembrane region" description="Helical" evidence="8">
    <location>
        <begin position="349"/>
        <end position="371"/>
    </location>
</feature>
<feature type="transmembrane region" description="Helical" evidence="8">
    <location>
        <begin position="443"/>
        <end position="463"/>
    </location>
</feature>
<evidence type="ECO:0000256" key="4">
    <source>
        <dbReference type="ARBA" id="ARBA00022989"/>
    </source>
</evidence>
<protein>
    <submittedName>
        <fullName evidence="10">MFS general substrate transporter</fullName>
    </submittedName>
</protein>
<keyword evidence="5 8" id="KW-0472">Membrane</keyword>
<feature type="domain" description="Major facilitator superfamily (MFS) profile" evidence="9">
    <location>
        <begin position="46"/>
        <end position="469"/>
    </location>
</feature>
<dbReference type="AlphaFoldDB" id="A0A4S8KZB5"/>
<evidence type="ECO:0000256" key="7">
    <source>
        <dbReference type="SAM" id="MobiDB-lite"/>
    </source>
</evidence>
<feature type="transmembrane region" description="Helical" evidence="8">
    <location>
        <begin position="322"/>
        <end position="342"/>
    </location>
</feature>
<evidence type="ECO:0000256" key="3">
    <source>
        <dbReference type="ARBA" id="ARBA00022692"/>
    </source>
</evidence>
<dbReference type="Pfam" id="PF07690">
    <property type="entry name" value="MFS_1"/>
    <property type="match status" value="1"/>
</dbReference>
<evidence type="ECO:0000256" key="1">
    <source>
        <dbReference type="ARBA" id="ARBA00004141"/>
    </source>
</evidence>
<dbReference type="GO" id="GO:0022857">
    <property type="term" value="F:transmembrane transporter activity"/>
    <property type="evidence" value="ECO:0007669"/>
    <property type="project" value="InterPro"/>
</dbReference>
<feature type="compositionally biased region" description="Basic and acidic residues" evidence="7">
    <location>
        <begin position="496"/>
        <end position="509"/>
    </location>
</feature>
<dbReference type="OrthoDB" id="3639251at2759"/>
<gene>
    <name evidence="10" type="ORF">K435DRAFT_694553</name>
</gene>
<evidence type="ECO:0000256" key="8">
    <source>
        <dbReference type="SAM" id="Phobius"/>
    </source>
</evidence>
<feature type="transmembrane region" description="Helical" evidence="8">
    <location>
        <begin position="409"/>
        <end position="431"/>
    </location>
</feature>
<feature type="transmembrane region" description="Helical" evidence="8">
    <location>
        <begin position="277"/>
        <end position="302"/>
    </location>
</feature>
<evidence type="ECO:0000313" key="11">
    <source>
        <dbReference type="Proteomes" id="UP000297245"/>
    </source>
</evidence>
<dbReference type="InterPro" id="IPR020846">
    <property type="entry name" value="MFS_dom"/>
</dbReference>
<keyword evidence="4 8" id="KW-1133">Transmembrane helix</keyword>
<accession>A0A4S8KZB5</accession>
<reference evidence="10 11" key="1">
    <citation type="journal article" date="2019" name="Nat. Ecol. Evol.">
        <title>Megaphylogeny resolves global patterns of mushroom evolution.</title>
        <authorList>
            <person name="Varga T."/>
            <person name="Krizsan K."/>
            <person name="Foldi C."/>
            <person name="Dima B."/>
            <person name="Sanchez-Garcia M."/>
            <person name="Sanchez-Ramirez S."/>
            <person name="Szollosi G.J."/>
            <person name="Szarkandi J.G."/>
            <person name="Papp V."/>
            <person name="Albert L."/>
            <person name="Andreopoulos W."/>
            <person name="Angelini C."/>
            <person name="Antonin V."/>
            <person name="Barry K.W."/>
            <person name="Bougher N.L."/>
            <person name="Buchanan P."/>
            <person name="Buyck B."/>
            <person name="Bense V."/>
            <person name="Catcheside P."/>
            <person name="Chovatia M."/>
            <person name="Cooper J."/>
            <person name="Damon W."/>
            <person name="Desjardin D."/>
            <person name="Finy P."/>
            <person name="Geml J."/>
            <person name="Haridas S."/>
            <person name="Hughes K."/>
            <person name="Justo A."/>
            <person name="Karasinski D."/>
            <person name="Kautmanova I."/>
            <person name="Kiss B."/>
            <person name="Kocsube S."/>
            <person name="Kotiranta H."/>
            <person name="LaButti K.M."/>
            <person name="Lechner B.E."/>
            <person name="Liimatainen K."/>
            <person name="Lipzen A."/>
            <person name="Lukacs Z."/>
            <person name="Mihaltcheva S."/>
            <person name="Morgado L.N."/>
            <person name="Niskanen T."/>
            <person name="Noordeloos M.E."/>
            <person name="Ohm R.A."/>
            <person name="Ortiz-Santana B."/>
            <person name="Ovrebo C."/>
            <person name="Racz N."/>
            <person name="Riley R."/>
            <person name="Savchenko A."/>
            <person name="Shiryaev A."/>
            <person name="Soop K."/>
            <person name="Spirin V."/>
            <person name="Szebenyi C."/>
            <person name="Tomsovsky M."/>
            <person name="Tulloss R.E."/>
            <person name="Uehling J."/>
            <person name="Grigoriev I.V."/>
            <person name="Vagvolgyi C."/>
            <person name="Papp T."/>
            <person name="Martin F.M."/>
            <person name="Miettinen O."/>
            <person name="Hibbett D.S."/>
            <person name="Nagy L.G."/>
        </authorList>
    </citation>
    <scope>NUCLEOTIDE SEQUENCE [LARGE SCALE GENOMIC DNA]</scope>
    <source>
        <strain evidence="10 11">CBS 962.96</strain>
    </source>
</reference>
<dbReference type="SUPFAM" id="SSF103473">
    <property type="entry name" value="MFS general substrate transporter"/>
    <property type="match status" value="1"/>
</dbReference>
<comment type="subcellular location">
    <subcellularLocation>
        <location evidence="1">Membrane</location>
        <topology evidence="1">Multi-pass membrane protein</topology>
    </subcellularLocation>
</comment>
<dbReference type="PROSITE" id="PS50850">
    <property type="entry name" value="MFS"/>
    <property type="match status" value="1"/>
</dbReference>
<evidence type="ECO:0000313" key="10">
    <source>
        <dbReference type="EMBL" id="THU80988.1"/>
    </source>
</evidence>
<feature type="compositionally biased region" description="Polar residues" evidence="7">
    <location>
        <begin position="1"/>
        <end position="12"/>
    </location>
</feature>
<sequence length="509" mass="57622">MISIFKSKTSFDSAKGNDVEEPSDAVNGHVRSKEERSLVFRLDCFLMVFGCISQIIKYLDQQNISQAYVSGMKEDLNLNGNELNYFTTYFNVGYCIMLIPSQVIMTYVRPSLWLPFLEIVWGVLTGLVAMTSNASQIYALRTFIGLAESSAWPGMMTLFMHWYTPTELAKRMGFYHSCQAIGGMMANALQTAMHEGMDGVRGMAGWRWMFIINAIVTVTFAFVGFVFLPDYPNKPNPLAFWFTKADAQLAMARLQRNNRAEPSPVNWASARRTFTNWVVYFVTTLYIATVLASWGYAYFSLFLKSLKDPDGTNRWSVSDINAIPIGGQAIQVAFVWIWALLSDYLRTRWVLIIVQAVIGLVPCIIMSVWNVPLGAKYFSYFISYLSLGTAPLIFAWISDLIPQDPEQRALVVGVAIAMYYAVSAWSQVLIWPAVEAPHYRVGWQTSIALWALVIIMTVLLKYIDDNWMRPQRLAFREKKEQEVAATAGEPTLTSRKQVDEDVASVKDLK</sequence>
<feature type="region of interest" description="Disordered" evidence="7">
    <location>
        <begin position="483"/>
        <end position="509"/>
    </location>
</feature>
<keyword evidence="3 8" id="KW-0812">Transmembrane</keyword>
<dbReference type="Proteomes" id="UP000297245">
    <property type="component" value="Unassembled WGS sequence"/>
</dbReference>